<feature type="transmembrane region" description="Helical" evidence="6">
    <location>
        <begin position="126"/>
        <end position="146"/>
    </location>
</feature>
<comment type="caution">
    <text evidence="8">The sequence shown here is derived from an EMBL/GenBank/DDBJ whole genome shotgun (WGS) entry which is preliminary data.</text>
</comment>
<comment type="subcellular location">
    <subcellularLocation>
        <location evidence="1">Cell membrane</location>
        <topology evidence="1">Multi-pass membrane protein</topology>
    </subcellularLocation>
</comment>
<keyword evidence="4 6" id="KW-1133">Transmembrane helix</keyword>
<dbReference type="Proteomes" id="UP000280726">
    <property type="component" value="Unassembled WGS sequence"/>
</dbReference>
<protein>
    <submittedName>
        <fullName evidence="8">Type II secretion system (T2SS) protein F</fullName>
    </submittedName>
</protein>
<keyword evidence="3 6" id="KW-0812">Transmembrane</keyword>
<dbReference type="PANTHER" id="PTHR35007:SF1">
    <property type="entry name" value="PILUS ASSEMBLY PROTEIN"/>
    <property type="match status" value="1"/>
</dbReference>
<keyword evidence="9" id="KW-1185">Reference proteome</keyword>
<evidence type="ECO:0000256" key="4">
    <source>
        <dbReference type="ARBA" id="ARBA00022989"/>
    </source>
</evidence>
<sequence length="303" mass="32471">MTTSLILVMVLGALAGGSLVLLLAQLRPAHVKLDDAFDRMTPARNRTLAELHTTTAGAGSKDRLGVWAMRALPPAVWVRTPARELALLRIPLARFYGEKLQFAALGLLIPPVLGAFFTLMGLRLPFVIPAIAAPALAAVLFFIPNYNALEAARTARGEFRHAMTAYIDLVATERHNGAATRQAMESAAEVSPSWVFRRIAEELRRSRFSGVPPWDALHALADELILPELADFADIMRLSGAEGAAVYANLRARSAALRTAMLSDDLTAANALGERMTIPGSLAGVLFMALLLAPALLGMLTGT</sequence>
<evidence type="ECO:0000256" key="3">
    <source>
        <dbReference type="ARBA" id="ARBA00022692"/>
    </source>
</evidence>
<dbReference type="OrthoDB" id="5243064at2"/>
<proteinExistence type="predicted"/>
<dbReference type="EMBL" id="RKRA01000001">
    <property type="protein sequence ID" value="RPF28575.1"/>
    <property type="molecule type" value="Genomic_DNA"/>
</dbReference>
<keyword evidence="2" id="KW-1003">Cell membrane</keyword>
<name>A0A3N5A5E2_9MICO</name>
<dbReference type="RefSeq" id="WP_123918888.1">
    <property type="nucleotide sequence ID" value="NZ_RKRA01000001.1"/>
</dbReference>
<evidence type="ECO:0000259" key="7">
    <source>
        <dbReference type="Pfam" id="PF00482"/>
    </source>
</evidence>
<feature type="transmembrane region" description="Helical" evidence="6">
    <location>
        <begin position="282"/>
        <end position="300"/>
    </location>
</feature>
<organism evidence="8 9">
    <name type="scientific">Georgenia muralis</name>
    <dbReference type="NCBI Taxonomy" id="154117"/>
    <lineage>
        <taxon>Bacteria</taxon>
        <taxon>Bacillati</taxon>
        <taxon>Actinomycetota</taxon>
        <taxon>Actinomycetes</taxon>
        <taxon>Micrococcales</taxon>
        <taxon>Bogoriellaceae</taxon>
        <taxon>Georgenia</taxon>
    </lineage>
</organism>
<accession>A0A3N5A5E2</accession>
<dbReference type="GO" id="GO:0005886">
    <property type="term" value="C:plasma membrane"/>
    <property type="evidence" value="ECO:0007669"/>
    <property type="project" value="UniProtKB-SubCell"/>
</dbReference>
<keyword evidence="5 6" id="KW-0472">Membrane</keyword>
<dbReference type="PANTHER" id="PTHR35007">
    <property type="entry name" value="INTEGRAL MEMBRANE PROTEIN-RELATED"/>
    <property type="match status" value="1"/>
</dbReference>
<feature type="transmembrane region" description="Helical" evidence="6">
    <location>
        <begin position="6"/>
        <end position="24"/>
    </location>
</feature>
<evidence type="ECO:0000256" key="5">
    <source>
        <dbReference type="ARBA" id="ARBA00023136"/>
    </source>
</evidence>
<gene>
    <name evidence="8" type="ORF">EDD32_3108</name>
</gene>
<evidence type="ECO:0000256" key="2">
    <source>
        <dbReference type="ARBA" id="ARBA00022475"/>
    </source>
</evidence>
<evidence type="ECO:0000256" key="1">
    <source>
        <dbReference type="ARBA" id="ARBA00004651"/>
    </source>
</evidence>
<dbReference type="AlphaFoldDB" id="A0A3N5A5E2"/>
<evidence type="ECO:0000313" key="9">
    <source>
        <dbReference type="Proteomes" id="UP000280726"/>
    </source>
</evidence>
<reference evidence="8 9" key="1">
    <citation type="submission" date="2018-11" db="EMBL/GenBank/DDBJ databases">
        <title>Sequencing the genomes of 1000 actinobacteria strains.</title>
        <authorList>
            <person name="Klenk H.-P."/>
        </authorList>
    </citation>
    <scope>NUCLEOTIDE SEQUENCE [LARGE SCALE GENOMIC DNA]</scope>
    <source>
        <strain evidence="8 9">DSM 14418</strain>
    </source>
</reference>
<feature type="transmembrane region" description="Helical" evidence="6">
    <location>
        <begin position="102"/>
        <end position="120"/>
    </location>
</feature>
<dbReference type="Pfam" id="PF00482">
    <property type="entry name" value="T2SSF"/>
    <property type="match status" value="1"/>
</dbReference>
<evidence type="ECO:0000313" key="8">
    <source>
        <dbReference type="EMBL" id="RPF28575.1"/>
    </source>
</evidence>
<evidence type="ECO:0000256" key="6">
    <source>
        <dbReference type="SAM" id="Phobius"/>
    </source>
</evidence>
<dbReference type="InterPro" id="IPR018076">
    <property type="entry name" value="T2SS_GspF_dom"/>
</dbReference>
<feature type="domain" description="Type II secretion system protein GspF" evidence="7">
    <location>
        <begin position="167"/>
        <end position="294"/>
    </location>
</feature>